<comment type="caution">
    <text evidence="2">The sequence shown here is derived from an EMBL/GenBank/DDBJ whole genome shotgun (WGS) entry which is preliminary data.</text>
</comment>
<feature type="compositionally biased region" description="Basic and acidic residues" evidence="1">
    <location>
        <begin position="522"/>
        <end position="535"/>
    </location>
</feature>
<name>A0ABT1DN49_9ACTN</name>
<dbReference type="RefSeq" id="WP_253238340.1">
    <property type="nucleotide sequence ID" value="NZ_JAMYJR010000016.1"/>
</dbReference>
<reference evidence="2 3" key="1">
    <citation type="submission" date="2022-06" db="EMBL/GenBank/DDBJ databases">
        <title>New Species of the Genus Actinoplanes, ActinopZanes ferrugineus.</title>
        <authorList>
            <person name="Ding P."/>
        </authorList>
    </citation>
    <scope>NUCLEOTIDE SEQUENCE [LARGE SCALE GENOMIC DNA]</scope>
    <source>
        <strain evidence="2 3">TRM88003</strain>
    </source>
</reference>
<gene>
    <name evidence="2" type="ORF">M1L60_16785</name>
</gene>
<feature type="compositionally biased region" description="Polar residues" evidence="1">
    <location>
        <begin position="373"/>
        <end position="387"/>
    </location>
</feature>
<accession>A0ABT1DN49</accession>
<feature type="compositionally biased region" description="Low complexity" evidence="1">
    <location>
        <begin position="281"/>
        <end position="359"/>
    </location>
</feature>
<feature type="compositionally biased region" description="Low complexity" evidence="1">
    <location>
        <begin position="395"/>
        <end position="452"/>
    </location>
</feature>
<evidence type="ECO:0000313" key="2">
    <source>
        <dbReference type="EMBL" id="MCO8272251.1"/>
    </source>
</evidence>
<organism evidence="2 3">
    <name type="scientific">Paractinoplanes aksuensis</name>
    <dbReference type="NCBI Taxonomy" id="2939490"/>
    <lineage>
        <taxon>Bacteria</taxon>
        <taxon>Bacillati</taxon>
        <taxon>Actinomycetota</taxon>
        <taxon>Actinomycetes</taxon>
        <taxon>Micromonosporales</taxon>
        <taxon>Micromonosporaceae</taxon>
        <taxon>Paractinoplanes</taxon>
    </lineage>
</organism>
<proteinExistence type="predicted"/>
<dbReference type="Proteomes" id="UP001523369">
    <property type="component" value="Unassembled WGS sequence"/>
</dbReference>
<feature type="region of interest" description="Disordered" evidence="1">
    <location>
        <begin position="551"/>
        <end position="637"/>
    </location>
</feature>
<dbReference type="EMBL" id="JAMYJR010000016">
    <property type="protein sequence ID" value="MCO8272251.1"/>
    <property type="molecule type" value="Genomic_DNA"/>
</dbReference>
<sequence>MSEHYYVGDAALAAPQIVLSADERVLWSGRCAVAEYAFDVPASLPRWTLPEETEVVISDQRVLYLGPGAAETGELRWSWPQHLRVQPGSRETGRQATVTQIQLVCAGPGGSFPALVFAGGDLATVRDADRVANLLRQAIARHRVEHAAELGIAPQQVRMLSRLVIGPEFNNFQGGEGQTVSLIGAVSVEAHAAPSALEQYSTAPSSGVSSPVTPSSAAPSPAAPTSAAPSSAAPTSVASSSGASSSAASVEFAAPGYAPVAPVVAPQSPAATQAASVLPSAWGGSSQASSARPSSPSATGPAAIPSAWGGSSSSAARDNSSRADASSAWDSSASPAARPARAGSSPSVSAPPGSSIPSAWRTSPSPAGRSARETSAPTVAGPSTSDDSAPKMPVAPSARQGSSSSAREGSSSALSAWDGVSPAISARNSSSSPSPASGGSSSASPAWDGSSADEVTAPLARDGSPLAWDSASSAITSAWENARPATPSSWDSPAPEAPDAGGRSAERTARLTPQREAWSARPAEESALHGHPDLDARAAELAARVANLVSGGAAPLGGQPVVDPENQTNLSAYLDVPPPAAPRPRAAAENEDETSGRAESVRRTAARFAGNAARGRGSAPRHDGEVGSSGRGSHRQG</sequence>
<feature type="compositionally biased region" description="Polar residues" evidence="1">
    <location>
        <begin position="470"/>
        <end position="479"/>
    </location>
</feature>
<protein>
    <submittedName>
        <fullName evidence="2">Uncharacterized protein</fullName>
    </submittedName>
</protein>
<evidence type="ECO:0000313" key="3">
    <source>
        <dbReference type="Proteomes" id="UP001523369"/>
    </source>
</evidence>
<evidence type="ECO:0000256" key="1">
    <source>
        <dbReference type="SAM" id="MobiDB-lite"/>
    </source>
</evidence>
<keyword evidence="3" id="KW-1185">Reference proteome</keyword>
<feature type="region of interest" description="Disordered" evidence="1">
    <location>
        <begin position="201"/>
        <end position="241"/>
    </location>
</feature>
<feature type="region of interest" description="Disordered" evidence="1">
    <location>
        <begin position="281"/>
        <end position="535"/>
    </location>
</feature>
<feature type="compositionally biased region" description="Low complexity" evidence="1">
    <location>
        <begin position="606"/>
        <end position="618"/>
    </location>
</feature>